<keyword evidence="1" id="KW-1133">Transmembrane helix</keyword>
<keyword evidence="1" id="KW-0472">Membrane</keyword>
<dbReference type="AlphaFoldDB" id="A0A5J4YTB7"/>
<feature type="transmembrane region" description="Helical" evidence="1">
    <location>
        <begin position="38"/>
        <end position="56"/>
    </location>
</feature>
<proteinExistence type="predicted"/>
<keyword evidence="3" id="KW-1185">Reference proteome</keyword>
<keyword evidence="1" id="KW-0812">Transmembrane</keyword>
<accession>A0A5J4YTB7</accession>
<name>A0A5J4YTB7_PORPP</name>
<sequence length="274" mass="31403">MPTIAGASRDESARLLGERAARGDRGALDGTFPAEFKYFTVFVLTCMLALCGVVIWRAEHPPKTPTFDEYMQRALDLYKQRGGKTYDHLLRNTCDTHVYLLRHADKGREHVHLSARGFQRAQHLTRIFCSAHDVAARKGECRFIAPDVVFARKAEFPRYVLRSIETVTPLAQQLNLTVESQYSAMLQWSLVVRVLGEIASFQHCGRAVLVCWKHSLLPAIQEQFGCGTKLQKACERVTWHKKDFDTVLDLHYAHRAPHGWELGMQRKRQHFIDE</sequence>
<gene>
    <name evidence="2" type="ORF">FVE85_2696</name>
</gene>
<evidence type="ECO:0000313" key="3">
    <source>
        <dbReference type="Proteomes" id="UP000324585"/>
    </source>
</evidence>
<comment type="caution">
    <text evidence="2">The sequence shown here is derived from an EMBL/GenBank/DDBJ whole genome shotgun (WGS) entry which is preliminary data.</text>
</comment>
<dbReference type="EMBL" id="VRMN01000004">
    <property type="protein sequence ID" value="KAA8494455.1"/>
    <property type="molecule type" value="Genomic_DNA"/>
</dbReference>
<evidence type="ECO:0000313" key="2">
    <source>
        <dbReference type="EMBL" id="KAA8494455.1"/>
    </source>
</evidence>
<evidence type="ECO:0000256" key="1">
    <source>
        <dbReference type="SAM" id="Phobius"/>
    </source>
</evidence>
<dbReference type="Proteomes" id="UP000324585">
    <property type="component" value="Unassembled WGS sequence"/>
</dbReference>
<dbReference type="OrthoDB" id="41854at2759"/>
<protein>
    <submittedName>
        <fullName evidence="2">Uncharacterized protein</fullName>
    </submittedName>
</protein>
<organism evidence="2 3">
    <name type="scientific">Porphyridium purpureum</name>
    <name type="common">Red alga</name>
    <name type="synonym">Porphyridium cruentum</name>
    <dbReference type="NCBI Taxonomy" id="35688"/>
    <lineage>
        <taxon>Eukaryota</taxon>
        <taxon>Rhodophyta</taxon>
        <taxon>Bangiophyceae</taxon>
        <taxon>Porphyridiales</taxon>
        <taxon>Porphyridiaceae</taxon>
        <taxon>Porphyridium</taxon>
    </lineage>
</organism>
<reference evidence="3" key="1">
    <citation type="journal article" date="2019" name="Nat. Commun.">
        <title>Expansion of phycobilisome linker gene families in mesophilic red algae.</title>
        <authorList>
            <person name="Lee J."/>
            <person name="Kim D."/>
            <person name="Bhattacharya D."/>
            <person name="Yoon H.S."/>
        </authorList>
    </citation>
    <scope>NUCLEOTIDE SEQUENCE [LARGE SCALE GENOMIC DNA]</scope>
    <source>
        <strain evidence="3">CCMP 1328</strain>
    </source>
</reference>